<dbReference type="Pfam" id="PF00096">
    <property type="entry name" value="zf-C2H2"/>
    <property type="match status" value="7"/>
</dbReference>
<dbReference type="EMBL" id="JAVRJZ010000015">
    <property type="protein sequence ID" value="KAK2712465.1"/>
    <property type="molecule type" value="Genomic_DNA"/>
</dbReference>
<keyword evidence="5" id="KW-0862">Zinc</keyword>
<feature type="domain" description="C2H2-type" evidence="9">
    <location>
        <begin position="652"/>
        <end position="679"/>
    </location>
</feature>
<feature type="compositionally biased region" description="Polar residues" evidence="8">
    <location>
        <begin position="682"/>
        <end position="707"/>
    </location>
</feature>
<evidence type="ECO:0000256" key="1">
    <source>
        <dbReference type="ARBA" id="ARBA00004123"/>
    </source>
</evidence>
<dbReference type="SUPFAM" id="SSF57667">
    <property type="entry name" value="beta-beta-alpha zinc fingers"/>
    <property type="match status" value="7"/>
</dbReference>
<evidence type="ECO:0000256" key="5">
    <source>
        <dbReference type="ARBA" id="ARBA00022833"/>
    </source>
</evidence>
<dbReference type="PANTHER" id="PTHR24377">
    <property type="entry name" value="IP01015P-RELATED"/>
    <property type="match status" value="1"/>
</dbReference>
<dbReference type="SMART" id="SM00355">
    <property type="entry name" value="ZnF_C2H2"/>
    <property type="match status" value="19"/>
</dbReference>
<comment type="caution">
    <text evidence="10">The sequence shown here is derived from an EMBL/GenBank/DDBJ whole genome shotgun (WGS) entry which is preliminary data.</text>
</comment>
<evidence type="ECO:0000256" key="2">
    <source>
        <dbReference type="ARBA" id="ARBA00022723"/>
    </source>
</evidence>
<dbReference type="Proteomes" id="UP001187531">
    <property type="component" value="Unassembled WGS sequence"/>
</dbReference>
<reference evidence="10" key="1">
    <citation type="submission" date="2023-07" db="EMBL/GenBank/DDBJ databases">
        <title>Chromosome-level genome assembly of Artemia franciscana.</title>
        <authorList>
            <person name="Jo E."/>
        </authorList>
    </citation>
    <scope>NUCLEOTIDE SEQUENCE</scope>
    <source>
        <tissue evidence="10">Whole body</tissue>
    </source>
</reference>
<feature type="domain" description="C2H2-type" evidence="9">
    <location>
        <begin position="836"/>
        <end position="863"/>
    </location>
</feature>
<feature type="domain" description="C2H2-type" evidence="9">
    <location>
        <begin position="956"/>
        <end position="983"/>
    </location>
</feature>
<keyword evidence="11" id="KW-1185">Reference proteome</keyword>
<dbReference type="InterPro" id="IPR050826">
    <property type="entry name" value="Krueppel_C2H2_ZnFinger"/>
</dbReference>
<organism evidence="10 11">
    <name type="scientific">Artemia franciscana</name>
    <name type="common">Brine shrimp</name>
    <name type="synonym">Artemia sanfranciscana</name>
    <dbReference type="NCBI Taxonomy" id="6661"/>
    <lineage>
        <taxon>Eukaryota</taxon>
        <taxon>Metazoa</taxon>
        <taxon>Ecdysozoa</taxon>
        <taxon>Arthropoda</taxon>
        <taxon>Crustacea</taxon>
        <taxon>Branchiopoda</taxon>
        <taxon>Anostraca</taxon>
        <taxon>Artemiidae</taxon>
        <taxon>Artemia</taxon>
    </lineage>
</organism>
<feature type="domain" description="C2H2-type" evidence="9">
    <location>
        <begin position="508"/>
        <end position="531"/>
    </location>
</feature>
<evidence type="ECO:0000256" key="7">
    <source>
        <dbReference type="PROSITE-ProRule" id="PRU00042"/>
    </source>
</evidence>
<feature type="domain" description="C2H2-type" evidence="9">
    <location>
        <begin position="773"/>
        <end position="800"/>
    </location>
</feature>
<protein>
    <recommendedName>
        <fullName evidence="9">C2H2-type domain-containing protein</fullName>
    </recommendedName>
</protein>
<keyword evidence="4 7" id="KW-0863">Zinc-finger</keyword>
<keyword evidence="6" id="KW-0539">Nucleus</keyword>
<feature type="region of interest" description="Disordered" evidence="8">
    <location>
        <begin position="679"/>
        <end position="707"/>
    </location>
</feature>
<feature type="domain" description="C2H2-type" evidence="9">
    <location>
        <begin position="808"/>
        <end position="835"/>
    </location>
</feature>
<dbReference type="InterPro" id="IPR013087">
    <property type="entry name" value="Znf_C2H2_type"/>
</dbReference>
<evidence type="ECO:0000259" key="9">
    <source>
        <dbReference type="PROSITE" id="PS50157"/>
    </source>
</evidence>
<evidence type="ECO:0000256" key="3">
    <source>
        <dbReference type="ARBA" id="ARBA00022737"/>
    </source>
</evidence>
<feature type="domain" description="C2H2-type" evidence="9">
    <location>
        <begin position="920"/>
        <end position="947"/>
    </location>
</feature>
<sequence>MYPLRNEADDPLEVPNIVHSSYDLDAPKTNSCSSSQLLVGSFTIKEEDNVDPLQIKNVEPMKVSNFSRSSYVFDTPKSSPCNSSQALAGSFTLKKEEIADPLQIKNDEPSNVSNFPDLSCGLDTPKSSSCNSSYALVDSFTLNEEGSLRNGCSQKIPSGLVKDLSSTGETIWLTSVSKLSKQREKIYLKTTVEIEKLTKRTIEENSCGKWRCSDCGKIENTFYFLQLHKSTNCETMSKFNCEICRKEIDNYSDFAIHYIEHEADKEKKCPICLCPNINDIKEHLIVKNHLSEDITGFRFTDNECKRSNEKAKQEVIFNSNIDGYCQDFNVDSLSKKNEEKVKKEHLSMVESTPDVQEKPNLRKRKKKTIYVEPFDSDIGDISDEEMDRYIEEPYEGMPSYESDPGKMPPGIYIGHVKVKNHACGNELSQPEEVALKSFGSRWKESSENTHFCKICSESFSLPISLSSHMKCHDDIEIQQCQFYRSEFKKKRNLDYSFGIQNETRDNSYECTICKRTYTIRKSFTNHMRLHSQVLRATALNGKSASDPVSTNHRGLTCDNLNKCATCGSTYKYRAGFLQHMKSNPEHRETHFCNIHNKSFSPDLLFRPQTEVSKSNNKNEMFHCPFCQAKFKKEHHLYCHLVAHRDKTCNLCIRCNMCTSFFALPSELLNHLKMHEKTEASEKTNIASAVQPSENSDAEPTSNSEPITNNIVRENNFNECGICKKTFVKRRSLLHHLRRHRESRKYLCHMCGLGFFKEIVLKMHIQRHTGDKNFTCDKCGNNFYSVSLLNQHLKKHASEESGQTREKLFECEICHTKFVTKQVYSKHMKKHTEGKRHECGICQRKCYTKYQLAAHMRIHTGEKPYECKICNSTFAQTANLKKHMKSHSEEKPYSCELCSKTFKNKNSVNDHINTHTGTRPYKCKQCDMCFGSRTGIEKHKKIHMRNPEEKKFREKKYSCNICSEAFAVADYRDKHVALHANPNPFSCEFCSKNFNYKKNLVAHVQRVHPSCNPFRCKLCSKTYDTIRKIDVHINSRACLKNDKSHKSKNQGKAIEVDGNTNAENLFICNVCNEDFESVEKIQDHFNSSHKPSSRN</sequence>
<dbReference type="GO" id="GO:0005634">
    <property type="term" value="C:nucleus"/>
    <property type="evidence" value="ECO:0007669"/>
    <property type="project" value="UniProtKB-SubCell"/>
</dbReference>
<keyword evidence="2" id="KW-0479">Metal-binding</keyword>
<dbReference type="GO" id="GO:0008270">
    <property type="term" value="F:zinc ion binding"/>
    <property type="evidence" value="ECO:0007669"/>
    <property type="project" value="UniProtKB-KW"/>
</dbReference>
<name>A0AA88HJJ7_ARTSF</name>
<feature type="domain" description="C2H2-type" evidence="9">
    <location>
        <begin position="239"/>
        <end position="266"/>
    </location>
</feature>
<feature type="domain" description="C2H2-type" evidence="9">
    <location>
        <begin position="864"/>
        <end position="891"/>
    </location>
</feature>
<gene>
    <name evidence="10" type="ORF">QYM36_011228</name>
</gene>
<evidence type="ECO:0000256" key="4">
    <source>
        <dbReference type="ARBA" id="ARBA00022771"/>
    </source>
</evidence>
<accession>A0AA88HJJ7</accession>
<dbReference type="InterPro" id="IPR036236">
    <property type="entry name" value="Znf_C2H2_sf"/>
</dbReference>
<evidence type="ECO:0000256" key="8">
    <source>
        <dbReference type="SAM" id="MobiDB-lite"/>
    </source>
</evidence>
<feature type="domain" description="C2H2-type" evidence="9">
    <location>
        <begin position="892"/>
        <end position="919"/>
    </location>
</feature>
<feature type="domain" description="C2H2-type" evidence="9">
    <location>
        <begin position="450"/>
        <end position="477"/>
    </location>
</feature>
<evidence type="ECO:0000313" key="11">
    <source>
        <dbReference type="Proteomes" id="UP001187531"/>
    </source>
</evidence>
<dbReference type="PROSITE" id="PS50157">
    <property type="entry name" value="ZINC_FINGER_C2H2_2"/>
    <property type="match status" value="14"/>
</dbReference>
<proteinExistence type="predicted"/>
<dbReference type="EMBL" id="JAVRJZ010000015">
    <property type="protein sequence ID" value="KAK2712464.1"/>
    <property type="molecule type" value="Genomic_DNA"/>
</dbReference>
<evidence type="ECO:0000256" key="6">
    <source>
        <dbReference type="ARBA" id="ARBA00023242"/>
    </source>
</evidence>
<dbReference type="FunFam" id="3.30.160.60:FF:000145">
    <property type="entry name" value="Zinc finger protein 574"/>
    <property type="match status" value="1"/>
</dbReference>
<keyword evidence="3" id="KW-0677">Repeat</keyword>
<feature type="domain" description="C2H2-type" evidence="9">
    <location>
        <begin position="984"/>
        <end position="1012"/>
    </location>
</feature>
<dbReference type="EMBL" id="JAVRJZ010000015">
    <property type="protein sequence ID" value="KAK2712463.1"/>
    <property type="molecule type" value="Genomic_DNA"/>
</dbReference>
<dbReference type="Gene3D" id="3.30.160.60">
    <property type="entry name" value="Classic Zinc Finger"/>
    <property type="match status" value="8"/>
</dbReference>
<feature type="domain" description="C2H2-type" evidence="9">
    <location>
        <begin position="717"/>
        <end position="744"/>
    </location>
</feature>
<dbReference type="AlphaFoldDB" id="A0AA88HJJ7"/>
<feature type="domain" description="C2H2-type" evidence="9">
    <location>
        <begin position="745"/>
        <end position="772"/>
    </location>
</feature>
<dbReference type="FunFam" id="3.30.160.60:FF:000446">
    <property type="entry name" value="Zinc finger protein"/>
    <property type="match status" value="1"/>
</dbReference>
<evidence type="ECO:0000313" key="10">
    <source>
        <dbReference type="EMBL" id="KAK2712463.1"/>
    </source>
</evidence>
<dbReference type="PROSITE" id="PS00028">
    <property type="entry name" value="ZINC_FINGER_C2H2_1"/>
    <property type="match status" value="16"/>
</dbReference>
<comment type="subcellular location">
    <subcellularLocation>
        <location evidence="1">Nucleus</location>
    </subcellularLocation>
</comment>